<evidence type="ECO:0000313" key="2">
    <source>
        <dbReference type="Proteomes" id="UP001159075"/>
    </source>
</evidence>
<reference evidence="1 2" key="1">
    <citation type="submission" date="2022-09" db="EMBL/GenBank/DDBJ databases">
        <title>The outer-membrane cytochrome OmcA is essential for infection of Shewanella oneidensis by a zebrafish-associated bacteriophage.</title>
        <authorList>
            <person name="Grenfell A.W."/>
            <person name="Intile P."/>
            <person name="Mcfarlane J."/>
            <person name="Leung D."/>
            <person name="Abdalla K."/>
            <person name="Wold M."/>
            <person name="Kees E."/>
            <person name="Gralnick J."/>
        </authorList>
    </citation>
    <scope>NUCLEOTIDE SEQUENCE [LARGE SCALE GENOMIC DNA]</scope>
    <source>
        <strain evidence="1 2">NF-5</strain>
    </source>
</reference>
<dbReference type="RefSeq" id="WP_240292939.1">
    <property type="nucleotide sequence ID" value="NZ_CP092630.1"/>
</dbReference>
<dbReference type="EMBL" id="JAOTLW010000017">
    <property type="protein sequence ID" value="MDI5833034.1"/>
    <property type="molecule type" value="Genomic_DNA"/>
</dbReference>
<evidence type="ECO:0000313" key="1">
    <source>
        <dbReference type="EMBL" id="MDI5833034.1"/>
    </source>
</evidence>
<name>A0ABT6UEY9_9GAMM</name>
<gene>
    <name evidence="1" type="ORF">ODY93_15745</name>
</gene>
<accession>A0ABT6UEY9</accession>
<organism evidence="1 2">
    <name type="scientific">Shewanella xiamenensis</name>
    <dbReference type="NCBI Taxonomy" id="332186"/>
    <lineage>
        <taxon>Bacteria</taxon>
        <taxon>Pseudomonadati</taxon>
        <taxon>Pseudomonadota</taxon>
        <taxon>Gammaproteobacteria</taxon>
        <taxon>Alteromonadales</taxon>
        <taxon>Shewanellaceae</taxon>
        <taxon>Shewanella</taxon>
    </lineage>
</organism>
<proteinExistence type="predicted"/>
<sequence>MPINFEDLLNLGKESADLVIRNNSEIDETIESFRASLSTFLNLNINFTEEIEYEDDTNSFAARIRITNNLFEPRKKTGYSYICVQHTETGVTRRLIKIQRSNDGYPITVIIDKSHYINDNQEEFARALGAIASNSQTHLTLRSFQRMVEEKNTQTKTN</sequence>
<dbReference type="Proteomes" id="UP001159075">
    <property type="component" value="Unassembled WGS sequence"/>
</dbReference>
<comment type="caution">
    <text evidence="1">The sequence shown here is derived from an EMBL/GenBank/DDBJ whole genome shotgun (WGS) entry which is preliminary data.</text>
</comment>
<protein>
    <submittedName>
        <fullName evidence="1">Uncharacterized protein</fullName>
    </submittedName>
</protein>
<keyword evidence="2" id="KW-1185">Reference proteome</keyword>